<keyword evidence="1" id="KW-0812">Transmembrane</keyword>
<evidence type="ECO:0000256" key="1">
    <source>
        <dbReference type="SAM" id="Phobius"/>
    </source>
</evidence>
<reference evidence="4" key="1">
    <citation type="journal article" date="2019" name="Nat. Commun.">
        <title>The genome of broomcorn millet.</title>
        <authorList>
            <person name="Zou C."/>
            <person name="Miki D."/>
            <person name="Li D."/>
            <person name="Tang Q."/>
            <person name="Xiao L."/>
            <person name="Rajput S."/>
            <person name="Deng P."/>
            <person name="Jia W."/>
            <person name="Huang R."/>
            <person name="Zhang M."/>
            <person name="Sun Y."/>
            <person name="Hu J."/>
            <person name="Fu X."/>
            <person name="Schnable P.S."/>
            <person name="Li F."/>
            <person name="Zhang H."/>
            <person name="Feng B."/>
            <person name="Zhu X."/>
            <person name="Liu R."/>
            <person name="Schnable J.C."/>
            <person name="Zhu J.-K."/>
            <person name="Zhang H."/>
        </authorList>
    </citation>
    <scope>NUCLEOTIDE SEQUENCE [LARGE SCALE GENOMIC DNA]</scope>
</reference>
<dbReference type="EMBL" id="PQIB02000010">
    <property type="protein sequence ID" value="RLM92035.1"/>
    <property type="molecule type" value="Genomic_DNA"/>
</dbReference>
<feature type="domain" description="DUF4220" evidence="2">
    <location>
        <begin position="33"/>
        <end position="338"/>
    </location>
</feature>
<dbReference type="OrthoDB" id="1689146at2759"/>
<dbReference type="Proteomes" id="UP000275267">
    <property type="component" value="Unassembled WGS sequence"/>
</dbReference>
<dbReference type="PANTHER" id="PTHR31325">
    <property type="entry name" value="OS01G0798800 PROTEIN-RELATED"/>
    <property type="match status" value="1"/>
</dbReference>
<gene>
    <name evidence="3" type="ORF">C2845_PM08G28250</name>
</gene>
<keyword evidence="1" id="KW-1133">Transmembrane helix</keyword>
<keyword evidence="1" id="KW-0472">Membrane</keyword>
<evidence type="ECO:0000259" key="2">
    <source>
        <dbReference type="Pfam" id="PF13968"/>
    </source>
</evidence>
<protein>
    <recommendedName>
        <fullName evidence="2">DUF4220 domain-containing protein</fullName>
    </recommendedName>
</protein>
<evidence type="ECO:0000313" key="4">
    <source>
        <dbReference type="Proteomes" id="UP000275267"/>
    </source>
</evidence>
<dbReference type="AlphaFoldDB" id="A0A3L6QYB0"/>
<accession>A0A3L6QYB0</accession>
<feature type="transmembrane region" description="Helical" evidence="1">
    <location>
        <begin position="30"/>
        <end position="50"/>
    </location>
</feature>
<dbReference type="Pfam" id="PF13968">
    <property type="entry name" value="DUF4220"/>
    <property type="match status" value="1"/>
</dbReference>
<proteinExistence type="predicted"/>
<comment type="caution">
    <text evidence="3">The sequence shown here is derived from an EMBL/GenBank/DDBJ whole genome shotgun (WGS) entry which is preliminary data.</text>
</comment>
<dbReference type="STRING" id="4540.A0A3L6QYB0"/>
<sequence length="339" mass="38122">MLMLTSLALQVFLLFFAGIRKRNVSAVLSLLLWLAYLLADSISIYALGYLSQTRVPKGVDPRSFKRSTHRIQALWAPFLLLHLGGQDTITAFSIEDNELWKRHLLSLLTQVGLAVYGFTKSHPGADILAPVVFMFVSGIVKYGERTWALKCASMDNLRSGMVTTPDPGPNYAKFMEEYRFTREAGLQAEIVIEQERRAEAAAAVAVGVAEEGVPYTEVIADASRFFVIFKRLFVNLILSFQERTRSQATFLRLTPEQAYKVIEIELSLMYDTLHSKAAVIHTWYGCLFRCLTLLSTSTACLLFNVLHHKGKHHSSYNHVDVCITNILFGGALCLEVYEE</sequence>
<name>A0A3L6QYB0_PANMI</name>
<organism evidence="3 4">
    <name type="scientific">Panicum miliaceum</name>
    <name type="common">Proso millet</name>
    <name type="synonym">Broomcorn millet</name>
    <dbReference type="NCBI Taxonomy" id="4540"/>
    <lineage>
        <taxon>Eukaryota</taxon>
        <taxon>Viridiplantae</taxon>
        <taxon>Streptophyta</taxon>
        <taxon>Embryophyta</taxon>
        <taxon>Tracheophyta</taxon>
        <taxon>Spermatophyta</taxon>
        <taxon>Magnoliopsida</taxon>
        <taxon>Liliopsida</taxon>
        <taxon>Poales</taxon>
        <taxon>Poaceae</taxon>
        <taxon>PACMAD clade</taxon>
        <taxon>Panicoideae</taxon>
        <taxon>Panicodae</taxon>
        <taxon>Paniceae</taxon>
        <taxon>Panicinae</taxon>
        <taxon>Panicum</taxon>
        <taxon>Panicum sect. Panicum</taxon>
    </lineage>
</organism>
<evidence type="ECO:0000313" key="3">
    <source>
        <dbReference type="EMBL" id="RLM92035.1"/>
    </source>
</evidence>
<dbReference type="InterPro" id="IPR025315">
    <property type="entry name" value="DUF4220"/>
</dbReference>
<keyword evidence="4" id="KW-1185">Reference proteome</keyword>